<proteinExistence type="predicted"/>
<name>K1SAT0_9ZZZZ</name>
<gene>
    <name evidence="1" type="ORF">OBE_13896</name>
</gene>
<reference evidence="1" key="1">
    <citation type="journal article" date="2013" name="Environ. Microbiol.">
        <title>Microbiota from the distal guts of lean and obese adolescents exhibit partial functional redundancy besides clear differences in community structure.</title>
        <authorList>
            <person name="Ferrer M."/>
            <person name="Ruiz A."/>
            <person name="Lanza F."/>
            <person name="Haange S.B."/>
            <person name="Oberbach A."/>
            <person name="Till H."/>
            <person name="Bargiela R."/>
            <person name="Campoy C."/>
            <person name="Segura M.T."/>
            <person name="Richter M."/>
            <person name="von Bergen M."/>
            <person name="Seifert J."/>
            <person name="Suarez A."/>
        </authorList>
    </citation>
    <scope>NUCLEOTIDE SEQUENCE</scope>
</reference>
<comment type="caution">
    <text evidence="1">The sequence shown here is derived from an EMBL/GenBank/DDBJ whole genome shotgun (WGS) entry which is preliminary data.</text>
</comment>
<protein>
    <submittedName>
        <fullName evidence="1">Bacterial surface protein containing Ig-like domain protein</fullName>
    </submittedName>
</protein>
<feature type="non-terminal residue" evidence="1">
    <location>
        <position position="105"/>
    </location>
</feature>
<organism evidence="1">
    <name type="scientific">human gut metagenome</name>
    <dbReference type="NCBI Taxonomy" id="408170"/>
    <lineage>
        <taxon>unclassified sequences</taxon>
        <taxon>metagenomes</taxon>
        <taxon>organismal metagenomes</taxon>
    </lineage>
</organism>
<dbReference type="EMBL" id="AJWZ01009594">
    <property type="protein sequence ID" value="EKC50870.1"/>
    <property type="molecule type" value="Genomic_DNA"/>
</dbReference>
<dbReference type="AlphaFoldDB" id="K1SAT0"/>
<sequence>MTCSGFVSWCLYNGGVPLGDVGAGDTPGYDDEYSDFGERVWLDEEVMRSGILQVGDLIGCDGHIAIIAGFDENNIYIAEALGKGIVMEVRERYREVWQCGDYTYA</sequence>
<dbReference type="SUPFAM" id="SSF54001">
    <property type="entry name" value="Cysteine proteinases"/>
    <property type="match status" value="1"/>
</dbReference>
<dbReference type="InterPro" id="IPR038765">
    <property type="entry name" value="Papain-like_cys_pep_sf"/>
</dbReference>
<evidence type="ECO:0000313" key="1">
    <source>
        <dbReference type="EMBL" id="EKC50870.1"/>
    </source>
</evidence>
<accession>K1SAT0</accession>
<dbReference type="Gene3D" id="3.90.1720.10">
    <property type="entry name" value="endopeptidase domain like (from Nostoc punctiforme)"/>
    <property type="match status" value="1"/>
</dbReference>